<proteinExistence type="predicted"/>
<evidence type="ECO:0000313" key="3">
    <source>
        <dbReference type="EMBL" id="KAK1404611.1"/>
    </source>
</evidence>
<reference evidence="3" key="2">
    <citation type="submission" date="2023-05" db="EMBL/GenBank/DDBJ databases">
        <authorList>
            <person name="Schelkunov M.I."/>
        </authorList>
    </citation>
    <scope>NUCLEOTIDE SEQUENCE</scope>
    <source>
        <strain evidence="3">Hsosn_3</strain>
        <tissue evidence="3">Leaf</tissue>
    </source>
</reference>
<feature type="region of interest" description="Disordered" evidence="1">
    <location>
        <begin position="18"/>
        <end position="49"/>
    </location>
</feature>
<accession>A0AAD8NDT6</accession>
<feature type="domain" description="DUF659" evidence="2">
    <location>
        <begin position="221"/>
        <end position="341"/>
    </location>
</feature>
<organism evidence="3 4">
    <name type="scientific">Heracleum sosnowskyi</name>
    <dbReference type="NCBI Taxonomy" id="360622"/>
    <lineage>
        <taxon>Eukaryota</taxon>
        <taxon>Viridiplantae</taxon>
        <taxon>Streptophyta</taxon>
        <taxon>Embryophyta</taxon>
        <taxon>Tracheophyta</taxon>
        <taxon>Spermatophyta</taxon>
        <taxon>Magnoliopsida</taxon>
        <taxon>eudicotyledons</taxon>
        <taxon>Gunneridae</taxon>
        <taxon>Pentapetalae</taxon>
        <taxon>asterids</taxon>
        <taxon>campanulids</taxon>
        <taxon>Apiales</taxon>
        <taxon>Apiaceae</taxon>
        <taxon>Apioideae</taxon>
        <taxon>apioid superclade</taxon>
        <taxon>Tordylieae</taxon>
        <taxon>Tordyliinae</taxon>
        <taxon>Heracleum</taxon>
    </lineage>
</organism>
<dbReference type="PANTHER" id="PTHR32166">
    <property type="entry name" value="OSJNBA0013A04.12 PROTEIN"/>
    <property type="match status" value="1"/>
</dbReference>
<evidence type="ECO:0000259" key="2">
    <source>
        <dbReference type="Pfam" id="PF04937"/>
    </source>
</evidence>
<dbReference type="PANTHER" id="PTHR32166:SF123">
    <property type="entry name" value="BED-TYPE DOMAIN-CONTAINING PROTEIN"/>
    <property type="match status" value="1"/>
</dbReference>
<feature type="compositionally biased region" description="Acidic residues" evidence="1">
    <location>
        <begin position="30"/>
        <end position="42"/>
    </location>
</feature>
<evidence type="ECO:0000256" key="1">
    <source>
        <dbReference type="SAM" id="MobiDB-lite"/>
    </source>
</evidence>
<name>A0AAD8NDT6_9APIA</name>
<gene>
    <name evidence="3" type="ORF">POM88_004216</name>
</gene>
<keyword evidence="4" id="KW-1185">Reference proteome</keyword>
<dbReference type="AlphaFoldDB" id="A0AAD8NDT6"/>
<reference evidence="3" key="1">
    <citation type="submission" date="2023-02" db="EMBL/GenBank/DDBJ databases">
        <title>Genome of toxic invasive species Heracleum sosnowskyi carries increased number of genes despite the absence of recent whole-genome duplications.</title>
        <authorList>
            <person name="Schelkunov M."/>
            <person name="Shtratnikova V."/>
            <person name="Makarenko M."/>
            <person name="Klepikova A."/>
            <person name="Omelchenko D."/>
            <person name="Novikova G."/>
            <person name="Obukhova E."/>
            <person name="Bogdanov V."/>
            <person name="Penin A."/>
            <person name="Logacheva M."/>
        </authorList>
    </citation>
    <scope>NUCLEOTIDE SEQUENCE</scope>
    <source>
        <strain evidence="3">Hsosn_3</strain>
        <tissue evidence="3">Leaf</tissue>
    </source>
</reference>
<evidence type="ECO:0000313" key="4">
    <source>
        <dbReference type="Proteomes" id="UP001237642"/>
    </source>
</evidence>
<protein>
    <submittedName>
        <fullName evidence="3">DUF659 domain-containing protein</fullName>
    </submittedName>
</protein>
<dbReference type="Pfam" id="PF04937">
    <property type="entry name" value="DUF659"/>
    <property type="match status" value="1"/>
</dbReference>
<dbReference type="InterPro" id="IPR007021">
    <property type="entry name" value="DUF659"/>
</dbReference>
<dbReference type="InterPro" id="IPR012337">
    <property type="entry name" value="RNaseH-like_sf"/>
</dbReference>
<dbReference type="EMBL" id="JAUIZM010000001">
    <property type="protein sequence ID" value="KAK1404611.1"/>
    <property type="molecule type" value="Genomic_DNA"/>
</dbReference>
<dbReference type="Proteomes" id="UP001237642">
    <property type="component" value="Unassembled WGS sequence"/>
</dbReference>
<dbReference type="SUPFAM" id="SSF53098">
    <property type="entry name" value="Ribonuclease H-like"/>
    <property type="match status" value="1"/>
</dbReference>
<sequence length="399" mass="45448">MRRSGTGQELWLLEKRSKRPVVEEQQPIQENEDFHEEDEYEEEAHPSEKRIRLDDEEKSNQILKPLLSEVEICAKADGKNPGGSKVWICKHCKHKHTSSYTRIHAHFLGSPPGKKPQITRCPVMLTNRVLLQRIRKMVEDAEEQGVVSPALTRSTINNSQKASPNEKSIADSFKLIERHSVDLLVEKALCANSIPFNVLRSPDFIAMIKGVNHAPKDYKPPSYDKDRTSLLDECKREIEKNLAPMKDTWFVTYIKDKPLINVIAANSHGSMFLYAENFEEKLRKAITTFLLKAVEEIGPSNVLKIVTNNAANCKLAGKEIEKDFVTKFSSIEDTHKMAKDVIKFFKNHGTTLELFRANSALELLKVAKTRFASHYILLRRISKCREALATSVVLMAEKL</sequence>
<comment type="caution">
    <text evidence="3">The sequence shown here is derived from an EMBL/GenBank/DDBJ whole genome shotgun (WGS) entry which is preliminary data.</text>
</comment>